<feature type="domain" description="Transketolase N-terminal" evidence="7">
    <location>
        <begin position="113"/>
        <end position="254"/>
    </location>
</feature>
<keyword evidence="5" id="KW-0030">Aminoacyl-tRNA synthetase</keyword>
<dbReference type="InterPro" id="IPR029061">
    <property type="entry name" value="THDP-binding"/>
</dbReference>
<dbReference type="STRING" id="67767.A0A0J7KTN0"/>
<dbReference type="InterPro" id="IPR045864">
    <property type="entry name" value="aa-tRNA-synth_II/BPL/LPL"/>
</dbReference>
<dbReference type="InterPro" id="IPR033247">
    <property type="entry name" value="Transketolase_fam"/>
</dbReference>
<evidence type="ECO:0000259" key="7">
    <source>
        <dbReference type="Pfam" id="PF00456"/>
    </source>
</evidence>
<keyword evidence="4" id="KW-0648">Protein biosynthesis</keyword>
<name>A0A0J7KTN0_LASNI</name>
<accession>A0A0J7KTN0</accession>
<gene>
    <name evidence="8" type="ORF">RF55_6211</name>
</gene>
<evidence type="ECO:0000256" key="2">
    <source>
        <dbReference type="ARBA" id="ARBA00022741"/>
    </source>
</evidence>
<feature type="domain" description="Transketolase N-terminal" evidence="7">
    <location>
        <begin position="256"/>
        <end position="328"/>
    </location>
</feature>
<evidence type="ECO:0000256" key="1">
    <source>
        <dbReference type="ARBA" id="ARBA00022598"/>
    </source>
</evidence>
<dbReference type="PRINTS" id="PR01042">
    <property type="entry name" value="TRNASYNTHASP"/>
</dbReference>
<evidence type="ECO:0000256" key="4">
    <source>
        <dbReference type="ARBA" id="ARBA00022917"/>
    </source>
</evidence>
<dbReference type="GO" id="GO:0004812">
    <property type="term" value="F:aminoacyl-tRNA ligase activity"/>
    <property type="evidence" value="ECO:0007669"/>
    <property type="project" value="UniProtKB-KW"/>
</dbReference>
<proteinExistence type="predicted"/>
<evidence type="ECO:0000259" key="6">
    <source>
        <dbReference type="Pfam" id="PF00152"/>
    </source>
</evidence>
<evidence type="ECO:0000313" key="8">
    <source>
        <dbReference type="EMBL" id="KMQ93673.1"/>
    </source>
</evidence>
<dbReference type="OrthoDB" id="7635373at2759"/>
<dbReference type="GO" id="GO:0006418">
    <property type="term" value="P:tRNA aminoacylation for protein translation"/>
    <property type="evidence" value="ECO:0007669"/>
    <property type="project" value="InterPro"/>
</dbReference>
<dbReference type="Gene3D" id="3.30.930.10">
    <property type="entry name" value="Bira Bifunctional Protein, Domain 2"/>
    <property type="match status" value="1"/>
</dbReference>
<keyword evidence="1" id="KW-0436">Ligase</keyword>
<dbReference type="GO" id="GO:0006098">
    <property type="term" value="P:pentose-phosphate shunt"/>
    <property type="evidence" value="ECO:0007669"/>
    <property type="project" value="TreeGrafter"/>
</dbReference>
<dbReference type="InterPro" id="IPR002312">
    <property type="entry name" value="Asp/Asn-tRNA-synth_IIb"/>
</dbReference>
<dbReference type="Pfam" id="PF00456">
    <property type="entry name" value="Transketolase_N"/>
    <property type="match status" value="2"/>
</dbReference>
<dbReference type="Gene3D" id="3.40.50.970">
    <property type="match status" value="2"/>
</dbReference>
<dbReference type="InterPro" id="IPR005474">
    <property type="entry name" value="Transketolase_N"/>
</dbReference>
<dbReference type="Proteomes" id="UP000036403">
    <property type="component" value="Unassembled WGS sequence"/>
</dbReference>
<dbReference type="AlphaFoldDB" id="A0A0J7KTN0"/>
<comment type="caution">
    <text evidence="8">The sequence shown here is derived from an EMBL/GenBank/DDBJ whole genome shotgun (WGS) entry which is preliminary data.</text>
</comment>
<dbReference type="PANTHER" id="PTHR43522">
    <property type="entry name" value="TRANSKETOLASE"/>
    <property type="match status" value="1"/>
</dbReference>
<feature type="domain" description="Aminoacyl-tRNA synthetase class II (D/K/N)" evidence="6">
    <location>
        <begin position="3"/>
        <end position="90"/>
    </location>
</feature>
<evidence type="ECO:0000256" key="3">
    <source>
        <dbReference type="ARBA" id="ARBA00022840"/>
    </source>
</evidence>
<keyword evidence="2" id="KW-0547">Nucleotide-binding</keyword>
<dbReference type="PaxDb" id="67767-A0A0J7KTN0"/>
<keyword evidence="3" id="KW-0067">ATP-binding</keyword>
<dbReference type="GO" id="GO:0005524">
    <property type="term" value="F:ATP binding"/>
    <property type="evidence" value="ECO:0007669"/>
    <property type="project" value="UniProtKB-KW"/>
</dbReference>
<dbReference type="PANTHER" id="PTHR43522:SF2">
    <property type="entry name" value="TRANSKETOLASE 1-RELATED"/>
    <property type="match status" value="1"/>
</dbReference>
<dbReference type="Pfam" id="PF00152">
    <property type="entry name" value="tRNA-synt_2"/>
    <property type="match status" value="1"/>
</dbReference>
<reference evidence="8 9" key="1">
    <citation type="submission" date="2015-04" db="EMBL/GenBank/DDBJ databases">
        <title>Lasius niger genome sequencing.</title>
        <authorList>
            <person name="Konorov E.A."/>
            <person name="Nikitin M.A."/>
            <person name="Kirill M.V."/>
            <person name="Chang P."/>
        </authorList>
    </citation>
    <scope>NUCLEOTIDE SEQUENCE [LARGE SCALE GENOMIC DNA]</scope>
    <source>
        <tissue evidence="8">Whole</tissue>
    </source>
</reference>
<protein>
    <submittedName>
        <fullName evidence="8">Transketolase</fullName>
    </submittedName>
</protein>
<dbReference type="SUPFAM" id="SSF55681">
    <property type="entry name" value="Class II aaRS and biotin synthetases"/>
    <property type="match status" value="1"/>
</dbReference>
<organism evidence="8 9">
    <name type="scientific">Lasius niger</name>
    <name type="common">Black garden ant</name>
    <dbReference type="NCBI Taxonomy" id="67767"/>
    <lineage>
        <taxon>Eukaryota</taxon>
        <taxon>Metazoa</taxon>
        <taxon>Ecdysozoa</taxon>
        <taxon>Arthropoda</taxon>
        <taxon>Hexapoda</taxon>
        <taxon>Insecta</taxon>
        <taxon>Pterygota</taxon>
        <taxon>Neoptera</taxon>
        <taxon>Endopterygota</taxon>
        <taxon>Hymenoptera</taxon>
        <taxon>Apocrita</taxon>
        <taxon>Aculeata</taxon>
        <taxon>Formicoidea</taxon>
        <taxon>Formicidae</taxon>
        <taxon>Formicinae</taxon>
        <taxon>Lasius</taxon>
        <taxon>Lasius</taxon>
    </lineage>
</organism>
<dbReference type="SUPFAM" id="SSF52518">
    <property type="entry name" value="Thiamin diphosphate-binding fold (THDP-binding)"/>
    <property type="match status" value="1"/>
</dbReference>
<evidence type="ECO:0000256" key="5">
    <source>
        <dbReference type="ARBA" id="ARBA00023146"/>
    </source>
</evidence>
<dbReference type="GO" id="GO:0004802">
    <property type="term" value="F:transketolase activity"/>
    <property type="evidence" value="ECO:0007669"/>
    <property type="project" value="TreeGrafter"/>
</dbReference>
<dbReference type="EMBL" id="LBMM01003312">
    <property type="protein sequence ID" value="KMQ93673.1"/>
    <property type="molecule type" value="Genomic_DNA"/>
</dbReference>
<dbReference type="InterPro" id="IPR004364">
    <property type="entry name" value="Aa-tRNA-synt_II"/>
</dbReference>
<dbReference type="GO" id="GO:0005829">
    <property type="term" value="C:cytosol"/>
    <property type="evidence" value="ECO:0007669"/>
    <property type="project" value="TreeGrafter"/>
</dbReference>
<sequence>MVRSAAYDLVLNGYEIAGGSVRIFNKVLQEKIFEILNLNQNIVDKQFGFFLEAFNYGIPPHAGIAFGLDRFIMILTNSSSIRDSIAFPKNNSGIDLLTNAPSLVDFKQLDELAGHGSALLYSILYHVGYDYKIEDLKDFRKIDSVTPGHPEYDLKLGVEMATGPLGQGLAAAVGMALAESFLAAKYNQDKSKLIDHYTYVLCSDGDLQEGITQEALSFAGHFKLNKLIVLYDSNDVQLDSETELVTSENTASRSKRSDKPTLIEIKTIIGFGATKQGTSAVHGAPLMTDIATVKTNLAWDYQEEFYVPQEVLNHLQKEKIKQGQEQEKK</sequence>
<keyword evidence="9" id="KW-1185">Reference proteome</keyword>
<evidence type="ECO:0000313" key="9">
    <source>
        <dbReference type="Proteomes" id="UP000036403"/>
    </source>
</evidence>